<gene>
    <name evidence="1" type="ORF">E5357_02185</name>
</gene>
<organism evidence="1 2">
    <name type="scientific">Hominisplanchenecus murintestinalis</name>
    <dbReference type="NCBI Taxonomy" id="2941517"/>
    <lineage>
        <taxon>Bacteria</taxon>
        <taxon>Bacillati</taxon>
        <taxon>Bacillota</taxon>
        <taxon>Clostridia</taxon>
        <taxon>Lachnospirales</taxon>
        <taxon>Lachnospiraceae</taxon>
        <taxon>Hominisplanchenecus</taxon>
    </lineage>
</organism>
<dbReference type="EMBL" id="SRZB01000002">
    <property type="protein sequence ID" value="TGY00333.1"/>
    <property type="molecule type" value="Genomic_DNA"/>
</dbReference>
<evidence type="ECO:0000313" key="2">
    <source>
        <dbReference type="Proteomes" id="UP000307720"/>
    </source>
</evidence>
<reference evidence="1" key="1">
    <citation type="submission" date="2019-04" db="EMBL/GenBank/DDBJ databases">
        <title>Microbes associate with the intestines of laboratory mice.</title>
        <authorList>
            <person name="Navarre W."/>
            <person name="Wong E."/>
            <person name="Huang K."/>
            <person name="Tropini C."/>
            <person name="Ng K."/>
            <person name="Yu B."/>
        </authorList>
    </citation>
    <scope>NUCLEOTIDE SEQUENCE</scope>
    <source>
        <strain evidence="1">NM72_1-8</strain>
    </source>
</reference>
<sequence length="1715" mass="190103">MKQTGKKILPRLLALVLAFSLLPVQVLSAAVCLPGMSEAQTESKSTETIPADVSVSSEKAETGAEKSTDATETETESTTKTAAETEGTETENAAETVEETKGTETESSCEPETAVNAGKKQKSSYQLNITHRLRFYADGIMKQLDEKEVFKLTEDNFKNGSYDLSQHIFHREELSAQIQGSPQLNIKDLKADATCNIVILYTVKSGYKAVLKDSPAAGSSNVRPRSIYQGRFETVQFIPAKSITLTIQYLYSNTGGMAGVKAADTDKIELFPDTSGHASLKNWSVPHYIPASGNTGSKNSNLNGFRVVLNPSPLNQFLAVPPTGKETPEQIQEALARGDYNLKEGVDTDSPEYQNAWAQARRVSINGAEFSYTAPAMYGGPAGDENAYTLSVSGLTQDMTVTVYYRRDTSSYTVRHLIPKNNIENPDITVSDDWQVYQNNGTVYELTEQGRVGAMTKARSIDITGYKVVHFSQVPIASDDSTVVNIYYMPESIRIIFYTDDVYIDRQQVPVGQYVDFSNFYDEAAYKRANDLPADKSIKKGYRLTGWQYQIKGSNPAEYADVPLNDSHKLQLTKDFIDNAEIISSVEAQDILVLRFVPKWEKITTSIRVVFWTENLNGQDVRVTDTALDGTKEENGEIVHQNPNMDTSFSNVGSFTLDNMFETGESLIEQNGKLVQKLQAEIDSQFTRQMGVVPDSTISDIAGYESPMKISDFYEPCKENPYTILVESVKGGNISEDTTQTTAAANGSTLVYVYYTRKVYTLDFIYYFPSSTAGGDASCVRASNDTAWFISNWSRFPDENPGNWYDIPIENLEGVPMIKTIEAKYGASLLGTWPEELETLQTRNENALRISWTTTAGLHNAHGRKGRNNGCIPGSYASMGASIIADPKNPAKKHSIIAFWKTYFNSYRYNYCYEVPGLTQSQLGTAVKIYDGAPKDTTMSPEEQTRRNTIYLVPQDNQIFRRYGFTDLLEVNYTGGQIIYPDDARYNPNGNLYYAVRVYNNNYYAIARRANAAAAMAINAQNVSIRPHLEAVNQTADHSSELNSSDGSYSNGYSTLENPYDIYFYYTRDRYTITYLSDESTEIGQIELPYGTTLSKTKYAFDLNYKKTNGDYAQSDSNPDGWSLLIKGAENTADKQVSSTLPVCTKRAADGTKIWLFKGWALGPAGTRMMQWEDNARNLTPILDSNLLLYSAWMAPTYKVTFDFNGGTLIPGNNAAVNQYISANQSFVSSGQIPRLTRTGHILDGWIITRRGTASGTMIDENADTPFKFDQPVTSDLQVQAVWEPTSEVSIQYTIRYLVKDTDIKVREDKQMSGLFLSGTTVWEDAAPPTVPAYLDYIPTEQKVSVKLDSVHQDKNIITFYYAAPGMGQYTVEFINYETKSQPGVQPVYTRVENGAADQSAVYPTHADFQALSQRGYRLVDETGKDVADASHLQSLERIDGKENIFTFYVKPITYTITYLGVEDYLSAGNKLDNKTVYTVTSPDFKLVNPTRYTKDGKTYEFLGWSLGNGTTEITEKANQISKDIVVETGSTGHLVFVANWNPAVYTVTFKPGKHGSLSGKKKFEGINEGAIVSESGVTVPDVKPKTGYRFVGWSYSGESSGKLYSSAKILKMKVTSHMVFTAQYKTAKSSGGGKKPTASEKPKDTEKPKETDKNKNSTKSGTSKTPVLTGVISRTASRSPETGDGTELLFWMLLFTGSLLGASILLVSRKRKTV</sequence>
<keyword evidence="2" id="KW-1185">Reference proteome</keyword>
<name>A0AC61R4E9_9FIRM</name>
<proteinExistence type="predicted"/>
<protein>
    <submittedName>
        <fullName evidence="1">Uncharacterized protein</fullName>
    </submittedName>
</protein>
<accession>A0AC61R4E9</accession>
<dbReference type="Proteomes" id="UP000307720">
    <property type="component" value="Unassembled WGS sequence"/>
</dbReference>
<comment type="caution">
    <text evidence="1">The sequence shown here is derived from an EMBL/GenBank/DDBJ whole genome shotgun (WGS) entry which is preliminary data.</text>
</comment>
<evidence type="ECO:0000313" key="1">
    <source>
        <dbReference type="EMBL" id="TGY00333.1"/>
    </source>
</evidence>